<dbReference type="Proteomes" id="UP000031599">
    <property type="component" value="Unassembled WGS sequence"/>
</dbReference>
<sequence>MLTRDQLQRAAAESGYLADALEKVDARPPPQHDQGRGWR</sequence>
<evidence type="ECO:0000313" key="3">
    <source>
        <dbReference type="Proteomes" id="UP000031599"/>
    </source>
</evidence>
<reference evidence="2 3" key="1">
    <citation type="submission" date="2014-12" db="EMBL/GenBank/DDBJ databases">
        <title>Genome assembly of Enhygromyxa salina DSM 15201.</title>
        <authorList>
            <person name="Sharma G."/>
            <person name="Subramanian S."/>
        </authorList>
    </citation>
    <scope>NUCLEOTIDE SEQUENCE [LARGE SCALE GENOMIC DNA]</scope>
    <source>
        <strain evidence="2 3">DSM 15201</strain>
    </source>
</reference>
<evidence type="ECO:0000313" key="2">
    <source>
        <dbReference type="EMBL" id="KIG14998.1"/>
    </source>
</evidence>
<dbReference type="EMBL" id="JMCC02000062">
    <property type="protein sequence ID" value="KIG14998.1"/>
    <property type="molecule type" value="Genomic_DNA"/>
</dbReference>
<dbReference type="AlphaFoldDB" id="A0A0C1ZVA8"/>
<organism evidence="2 3">
    <name type="scientific">Enhygromyxa salina</name>
    <dbReference type="NCBI Taxonomy" id="215803"/>
    <lineage>
        <taxon>Bacteria</taxon>
        <taxon>Pseudomonadati</taxon>
        <taxon>Myxococcota</taxon>
        <taxon>Polyangia</taxon>
        <taxon>Nannocystales</taxon>
        <taxon>Nannocystaceae</taxon>
        <taxon>Enhygromyxa</taxon>
    </lineage>
</organism>
<comment type="caution">
    <text evidence="2">The sequence shown here is derived from an EMBL/GenBank/DDBJ whole genome shotgun (WGS) entry which is preliminary data.</text>
</comment>
<feature type="region of interest" description="Disordered" evidence="1">
    <location>
        <begin position="20"/>
        <end position="39"/>
    </location>
</feature>
<accession>A0A0C1ZVA8</accession>
<protein>
    <submittedName>
        <fullName evidence="2">Uncharacterized protein</fullName>
    </submittedName>
</protein>
<proteinExistence type="predicted"/>
<evidence type="ECO:0000256" key="1">
    <source>
        <dbReference type="SAM" id="MobiDB-lite"/>
    </source>
</evidence>
<name>A0A0C1ZVA8_9BACT</name>
<gene>
    <name evidence="2" type="ORF">DB30_06189</name>
</gene>